<evidence type="ECO:0000313" key="1">
    <source>
        <dbReference type="EMBL" id="TRY93201.1"/>
    </source>
</evidence>
<dbReference type="Proteomes" id="UP000316079">
    <property type="component" value="Unassembled WGS sequence"/>
</dbReference>
<comment type="caution">
    <text evidence="1">The sequence shown here is derived from an EMBL/GenBank/DDBJ whole genome shotgun (WGS) entry which is preliminary data.</text>
</comment>
<dbReference type="EMBL" id="SRMA01025562">
    <property type="protein sequence ID" value="TRY93201.1"/>
    <property type="molecule type" value="Genomic_DNA"/>
</dbReference>
<protein>
    <submittedName>
        <fullName evidence="1">Uncharacterized protein</fullName>
    </submittedName>
</protein>
<dbReference type="AlphaFoldDB" id="A0A553QTA2"/>
<proteinExistence type="predicted"/>
<keyword evidence="2" id="KW-1185">Reference proteome</keyword>
<evidence type="ECO:0000313" key="2">
    <source>
        <dbReference type="Proteomes" id="UP000316079"/>
    </source>
</evidence>
<gene>
    <name evidence="1" type="ORF">DNTS_006323</name>
</gene>
<name>A0A553QTA2_9TELE</name>
<reference evidence="1 2" key="1">
    <citation type="journal article" date="2019" name="Sci. Data">
        <title>Hybrid genome assembly and annotation of Danionella translucida.</title>
        <authorList>
            <person name="Kadobianskyi M."/>
            <person name="Schulze L."/>
            <person name="Schuelke M."/>
            <person name="Judkewitz B."/>
        </authorList>
    </citation>
    <scope>NUCLEOTIDE SEQUENCE [LARGE SCALE GENOMIC DNA]</scope>
    <source>
        <strain evidence="1 2">Bolton</strain>
    </source>
</reference>
<accession>A0A553QTA2</accession>
<sequence>MSDSETAAPAETPVPAPCAAIKADLDKWVYCTESSTFPAFPAAHGTGLNDGVWQQRTYLSLPFSAPPVNPPPPPFMADCNDRILRVRKSS</sequence>
<organism evidence="1 2">
    <name type="scientific">Danionella cerebrum</name>
    <dbReference type="NCBI Taxonomy" id="2873325"/>
    <lineage>
        <taxon>Eukaryota</taxon>
        <taxon>Metazoa</taxon>
        <taxon>Chordata</taxon>
        <taxon>Craniata</taxon>
        <taxon>Vertebrata</taxon>
        <taxon>Euteleostomi</taxon>
        <taxon>Actinopterygii</taxon>
        <taxon>Neopterygii</taxon>
        <taxon>Teleostei</taxon>
        <taxon>Ostariophysi</taxon>
        <taxon>Cypriniformes</taxon>
        <taxon>Danionidae</taxon>
        <taxon>Danioninae</taxon>
        <taxon>Danionella</taxon>
    </lineage>
</organism>